<dbReference type="RefSeq" id="WP_245127780.1">
    <property type="nucleotide sequence ID" value="NZ_CP095070.1"/>
</dbReference>
<keyword evidence="1" id="KW-0614">Plasmid</keyword>
<organism evidence="1 2">
    <name type="scientific">Hymenobacter volaticus</name>
    <dbReference type="NCBI Taxonomy" id="2932254"/>
    <lineage>
        <taxon>Bacteria</taxon>
        <taxon>Pseudomonadati</taxon>
        <taxon>Bacteroidota</taxon>
        <taxon>Cytophagia</taxon>
        <taxon>Cytophagales</taxon>
        <taxon>Hymenobacteraceae</taxon>
        <taxon>Hymenobacter</taxon>
    </lineage>
</organism>
<dbReference type="Proteomes" id="UP000830401">
    <property type="component" value="Plasmid unnamed9"/>
</dbReference>
<evidence type="ECO:0000313" key="1">
    <source>
        <dbReference type="EMBL" id="UOQ69931.1"/>
    </source>
</evidence>
<reference evidence="1" key="1">
    <citation type="submission" date="2022-04" db="EMBL/GenBank/DDBJ databases">
        <title>Hymenobacter sp. isolated from the air.</title>
        <authorList>
            <person name="Won M."/>
            <person name="Lee C.-M."/>
            <person name="Woen H.-Y."/>
            <person name="Kwon S.-W."/>
        </authorList>
    </citation>
    <scope>NUCLEOTIDE SEQUENCE</scope>
    <source>
        <strain evidence="1">5420S-77</strain>
        <plasmid evidence="1">unnamed9</plasmid>
    </source>
</reference>
<evidence type="ECO:0000313" key="2">
    <source>
        <dbReference type="Proteomes" id="UP000830401"/>
    </source>
</evidence>
<accession>A0ABY4GGK7</accession>
<proteinExistence type="predicted"/>
<dbReference type="EMBL" id="CP095070">
    <property type="protein sequence ID" value="UOQ69931.1"/>
    <property type="molecule type" value="Genomic_DNA"/>
</dbReference>
<geneLocation type="plasmid" evidence="1 2">
    <name>unnamed9</name>
</geneLocation>
<keyword evidence="2" id="KW-1185">Reference proteome</keyword>
<protein>
    <submittedName>
        <fullName evidence="1">Uncharacterized protein</fullName>
    </submittedName>
</protein>
<sequence length="163" mass="18331">MSTLVSLGPYQLQVEVAQTQAQYALWPRISENCSCGDCAWFEEHVPRLKASLFLTLALVGVDLTRQPNDPEDALYSISTDQDSFPIYVGFYPLVGQLLRSPVPPELPTHPASRVWMAHEQTAEAQVHYLIVPDSVDRLRVDFWVEWKSTESSNAELPAAEKQS</sequence>
<gene>
    <name evidence="1" type="ORF">MUN86_30540</name>
</gene>
<name>A0ABY4GGK7_9BACT</name>